<dbReference type="EMBL" id="JAETXL010000011">
    <property type="protein sequence ID" value="MBL6279751.1"/>
    <property type="molecule type" value="Genomic_DNA"/>
</dbReference>
<evidence type="ECO:0000313" key="6">
    <source>
        <dbReference type="EMBL" id="MBL6279751.1"/>
    </source>
</evidence>
<proteinExistence type="predicted"/>
<dbReference type="PANTHER" id="PTHR45527:SF1">
    <property type="entry name" value="FATTY ACID SYNTHASE"/>
    <property type="match status" value="1"/>
</dbReference>
<reference evidence="6 7" key="1">
    <citation type="submission" date="2021-01" db="EMBL/GenBank/DDBJ databases">
        <title>Genome sequencing of Micromonospora fiedleri MG-37.</title>
        <authorList>
            <person name="Moreland P.E.J."/>
            <person name="Stach J.E.M."/>
        </authorList>
    </citation>
    <scope>NUCLEOTIDE SEQUENCE [LARGE SCALE GENOMIC DNA]</scope>
    <source>
        <strain evidence="6 7">MG-37</strain>
    </source>
</reference>
<comment type="caution">
    <text evidence="6">The sequence shown here is derived from an EMBL/GenBank/DDBJ whole genome shotgun (WGS) entry which is preliminary data.</text>
</comment>
<evidence type="ECO:0000256" key="2">
    <source>
        <dbReference type="ARBA" id="ARBA00022450"/>
    </source>
</evidence>
<dbReference type="SUPFAM" id="SSF56801">
    <property type="entry name" value="Acetyl-CoA synthetase-like"/>
    <property type="match status" value="1"/>
</dbReference>
<dbReference type="Gene3D" id="3.30.559.10">
    <property type="entry name" value="Chloramphenicol acetyltransferase-like domain"/>
    <property type="match status" value="1"/>
</dbReference>
<sequence>MTMESDTEALRRRLDHLPPDRRRALERVLRARAEPPRSTAPLAPRPDPDAPAPLSYAQERLWYLEQLYQRRDIFAFPTASRLHGPLDLAALRSACADLAARHDSLRTIVTTIDGRPAQQVLPVGTVDFALVDLTGADPATCAERASADALAGFDLATQPPLRIRLYRLADDDHVLVVNQHVAVADMPSRAILLRDLWNRYEAAAYGSAPPLPTLPIQYADFAVWQRDRLDGQRLDRLLDYWQQHLRDAPHKLAIPTDRPRPARHEGAGRFYYDTAPDGLGERVHEAARAWRTTPSVLLLACYRLLLWQYSSQEDIVIGVPKSERAHPETEHLIGYFVNVLPLRSQVRETDTARQVIAREHAHALAAYARQELPYERVVRDVNPVREAGVPPLYQVSYSYLADDGTGLPLAPTGLRGEPFPLRSEGTEYDLGVNVLHGAQLGAQWPYNDDIFDESTIVTLAGQFWALVAAVVDDVDTPVTALPVVHEARTAPTVAAGDGAASGRRTPVGSPLSTIPAAAAVLGPIGRLLSTAPAGSALADVDAALAQATGAELIRVPDDGSDLAALVDRLRPGLLSATVPLLARLPAGWRAPQGCALLAVGDLHRAAAARLAARAEVVWYGCLRAGGGLATVGRLSVGPQRVDAGRPLAPLRAWTAHPSGRPLPQGAFGTLHLGTTDAAHGEPTRWYARIRADGRVELVGRADERTVLRGVPLHPGEITDLLVECPGVRDATTLTTADGTGHAYLVLDGTADVSQVRQRLAQRLPGFAVPGLTVLPALPYTADGYVDRAALPAPTADGRTGGRAPSGPVEQVVVDAWRDLLGRAPTQVDDNFFDLGGHSLMLQQLSARLSEAFGGTVPLIELLEHPTVAQQAQLVTELGLAEDPA</sequence>
<accession>A0ABS1UTQ5</accession>
<dbReference type="Pfam" id="PF00550">
    <property type="entry name" value="PP-binding"/>
    <property type="match status" value="1"/>
</dbReference>
<protein>
    <recommendedName>
        <fullName evidence="5">Carrier domain-containing protein</fullName>
    </recommendedName>
</protein>
<dbReference type="Pfam" id="PF00668">
    <property type="entry name" value="Condensation"/>
    <property type="match status" value="1"/>
</dbReference>
<evidence type="ECO:0000313" key="7">
    <source>
        <dbReference type="Proteomes" id="UP000661193"/>
    </source>
</evidence>
<dbReference type="InterPro" id="IPR045851">
    <property type="entry name" value="AMP-bd_C_sf"/>
</dbReference>
<dbReference type="InterPro" id="IPR020806">
    <property type="entry name" value="PKS_PP-bd"/>
</dbReference>
<comment type="cofactor">
    <cofactor evidence="1">
        <name>pantetheine 4'-phosphate</name>
        <dbReference type="ChEBI" id="CHEBI:47942"/>
    </cofactor>
</comment>
<organism evidence="6 7">
    <name type="scientific">Micromonospora fiedleri</name>
    <dbReference type="NCBI Taxonomy" id="1157498"/>
    <lineage>
        <taxon>Bacteria</taxon>
        <taxon>Bacillati</taxon>
        <taxon>Actinomycetota</taxon>
        <taxon>Actinomycetes</taxon>
        <taxon>Micromonosporales</taxon>
        <taxon>Micromonosporaceae</taxon>
        <taxon>Micromonospora</taxon>
    </lineage>
</organism>
<dbReference type="RefSeq" id="WP_203224026.1">
    <property type="nucleotide sequence ID" value="NZ_JAETXL010000011.1"/>
</dbReference>
<evidence type="ECO:0000259" key="5">
    <source>
        <dbReference type="PROSITE" id="PS50075"/>
    </source>
</evidence>
<dbReference type="SMART" id="SM00823">
    <property type="entry name" value="PKS_PP"/>
    <property type="match status" value="1"/>
</dbReference>
<dbReference type="Gene3D" id="3.30.559.30">
    <property type="entry name" value="Nonribosomal peptide synthetase, condensation domain"/>
    <property type="match status" value="1"/>
</dbReference>
<keyword evidence="2" id="KW-0596">Phosphopantetheine</keyword>
<dbReference type="Gene3D" id="3.40.50.1820">
    <property type="entry name" value="alpha/beta hydrolase"/>
    <property type="match status" value="1"/>
</dbReference>
<name>A0ABS1UTQ5_9ACTN</name>
<dbReference type="Gene3D" id="3.30.300.30">
    <property type="match status" value="1"/>
</dbReference>
<gene>
    <name evidence="6" type="ORF">JMF97_26700</name>
</gene>
<dbReference type="SUPFAM" id="SSF52777">
    <property type="entry name" value="CoA-dependent acyltransferases"/>
    <property type="match status" value="2"/>
</dbReference>
<dbReference type="Proteomes" id="UP000661193">
    <property type="component" value="Unassembled WGS sequence"/>
</dbReference>
<dbReference type="SUPFAM" id="SSF47336">
    <property type="entry name" value="ACP-like"/>
    <property type="match status" value="1"/>
</dbReference>
<dbReference type="CDD" id="cd19531">
    <property type="entry name" value="LCL_NRPS-like"/>
    <property type="match status" value="1"/>
</dbReference>
<dbReference type="InterPro" id="IPR036736">
    <property type="entry name" value="ACP-like_sf"/>
</dbReference>
<feature type="domain" description="Carrier" evidence="5">
    <location>
        <begin position="803"/>
        <end position="878"/>
    </location>
</feature>
<keyword evidence="3" id="KW-0597">Phosphoprotein</keyword>
<dbReference type="InterPro" id="IPR001242">
    <property type="entry name" value="Condensation_dom"/>
</dbReference>
<evidence type="ECO:0000256" key="1">
    <source>
        <dbReference type="ARBA" id="ARBA00001957"/>
    </source>
</evidence>
<feature type="compositionally biased region" description="Basic and acidic residues" evidence="4">
    <location>
        <begin position="8"/>
        <end position="35"/>
    </location>
</feature>
<dbReference type="PROSITE" id="PS50075">
    <property type="entry name" value="CARRIER"/>
    <property type="match status" value="1"/>
</dbReference>
<dbReference type="InterPro" id="IPR023213">
    <property type="entry name" value="CAT-like_dom_sf"/>
</dbReference>
<dbReference type="InterPro" id="IPR009081">
    <property type="entry name" value="PP-bd_ACP"/>
</dbReference>
<evidence type="ECO:0000256" key="3">
    <source>
        <dbReference type="ARBA" id="ARBA00022553"/>
    </source>
</evidence>
<keyword evidence="7" id="KW-1185">Reference proteome</keyword>
<feature type="region of interest" description="Disordered" evidence="4">
    <location>
        <begin position="1"/>
        <end position="51"/>
    </location>
</feature>
<dbReference type="PANTHER" id="PTHR45527">
    <property type="entry name" value="NONRIBOSOMAL PEPTIDE SYNTHETASE"/>
    <property type="match status" value="1"/>
</dbReference>
<evidence type="ECO:0000256" key="4">
    <source>
        <dbReference type="SAM" id="MobiDB-lite"/>
    </source>
</evidence>
<dbReference type="InterPro" id="IPR029058">
    <property type="entry name" value="AB_hydrolase_fold"/>
</dbReference>